<keyword evidence="2" id="KW-1185">Reference proteome</keyword>
<reference evidence="1 2" key="1">
    <citation type="submission" date="2011-02" db="EMBL/GenBank/DDBJ databases">
        <title>The Genome Sequence of Sphaeroforma arctica JP610.</title>
        <authorList>
            <consortium name="The Broad Institute Genome Sequencing Platform"/>
            <person name="Russ C."/>
            <person name="Cuomo C."/>
            <person name="Young S.K."/>
            <person name="Zeng Q."/>
            <person name="Gargeya S."/>
            <person name="Alvarado L."/>
            <person name="Berlin A."/>
            <person name="Chapman S.B."/>
            <person name="Chen Z."/>
            <person name="Freedman E."/>
            <person name="Gellesch M."/>
            <person name="Goldberg J."/>
            <person name="Griggs A."/>
            <person name="Gujja S."/>
            <person name="Heilman E."/>
            <person name="Heiman D."/>
            <person name="Howarth C."/>
            <person name="Mehta T."/>
            <person name="Neiman D."/>
            <person name="Pearson M."/>
            <person name="Roberts A."/>
            <person name="Saif S."/>
            <person name="Shea T."/>
            <person name="Shenoy N."/>
            <person name="Sisk P."/>
            <person name="Stolte C."/>
            <person name="Sykes S."/>
            <person name="White J."/>
            <person name="Yandava C."/>
            <person name="Burger G."/>
            <person name="Gray M.W."/>
            <person name="Holland P.W.H."/>
            <person name="King N."/>
            <person name="Lang F.B.F."/>
            <person name="Roger A.J."/>
            <person name="Ruiz-Trillo I."/>
            <person name="Haas B."/>
            <person name="Nusbaum C."/>
            <person name="Birren B."/>
        </authorList>
    </citation>
    <scope>NUCLEOTIDE SEQUENCE [LARGE SCALE GENOMIC DNA]</scope>
    <source>
        <strain evidence="1 2">JP610</strain>
    </source>
</reference>
<dbReference type="RefSeq" id="XP_014147533.1">
    <property type="nucleotide sequence ID" value="XM_014292058.1"/>
</dbReference>
<evidence type="ECO:0000313" key="2">
    <source>
        <dbReference type="Proteomes" id="UP000054560"/>
    </source>
</evidence>
<proteinExistence type="predicted"/>
<dbReference type="Pfam" id="PF20180">
    <property type="entry name" value="UQCC2_CBP6"/>
    <property type="match status" value="1"/>
</dbReference>
<organism evidence="1 2">
    <name type="scientific">Sphaeroforma arctica JP610</name>
    <dbReference type="NCBI Taxonomy" id="667725"/>
    <lineage>
        <taxon>Eukaryota</taxon>
        <taxon>Ichthyosporea</taxon>
        <taxon>Ichthyophonida</taxon>
        <taxon>Sphaeroforma</taxon>
    </lineage>
</organism>
<sequence>MLKNLRNIVKSWPKDPTKDSRDLGRALVGFVDRKYGNVEGNKQLMQQAEADSEALKKLLNGEARIAVCYFPYTL</sequence>
<dbReference type="AlphaFoldDB" id="A0A0L0FAV4"/>
<protein>
    <submittedName>
        <fullName evidence="1">Uncharacterized protein</fullName>
    </submittedName>
</protein>
<gene>
    <name evidence="1" type="ORF">SARC_13810</name>
</gene>
<name>A0A0L0FAV4_9EUKA</name>
<dbReference type="Proteomes" id="UP000054560">
    <property type="component" value="Unassembled WGS sequence"/>
</dbReference>
<evidence type="ECO:0000313" key="1">
    <source>
        <dbReference type="EMBL" id="KNC73631.1"/>
    </source>
</evidence>
<dbReference type="EMBL" id="KQ245365">
    <property type="protein sequence ID" value="KNC73631.1"/>
    <property type="molecule type" value="Genomic_DNA"/>
</dbReference>
<dbReference type="GeneID" id="25914314"/>
<accession>A0A0L0FAV4</accession>